<feature type="domain" description="AMP-dependent synthetase/ligase" evidence="5">
    <location>
        <begin position="16"/>
        <end position="412"/>
    </location>
</feature>
<dbReference type="EMBL" id="DS999644">
    <property type="protein sequence ID" value="EFE72877.2"/>
    <property type="molecule type" value="Genomic_DNA"/>
</dbReference>
<keyword evidence="2 6" id="KW-0436">Ligase</keyword>
<dbReference type="SUPFAM" id="SSF56801">
    <property type="entry name" value="Acetyl-CoA synthetase-like"/>
    <property type="match status" value="1"/>
</dbReference>
<dbReference type="PROSITE" id="PS00455">
    <property type="entry name" value="AMP_BINDING"/>
    <property type="match status" value="1"/>
</dbReference>
<dbReference type="InterPro" id="IPR045851">
    <property type="entry name" value="AMP-bd_C_sf"/>
</dbReference>
<dbReference type="GO" id="GO:0005886">
    <property type="term" value="C:plasma membrane"/>
    <property type="evidence" value="ECO:0007669"/>
    <property type="project" value="TreeGrafter"/>
</dbReference>
<dbReference type="Gene3D" id="3.30.300.30">
    <property type="match status" value="1"/>
</dbReference>
<dbReference type="GO" id="GO:0071766">
    <property type="term" value="P:Actinobacterium-type cell wall biogenesis"/>
    <property type="evidence" value="ECO:0007669"/>
    <property type="project" value="UniProtKB-ARBA"/>
</dbReference>
<dbReference type="CDD" id="cd05931">
    <property type="entry name" value="FAAL"/>
    <property type="match status" value="1"/>
</dbReference>
<keyword evidence="3" id="KW-0276">Fatty acid metabolism</keyword>
<dbReference type="AlphaFoldDB" id="D6AH56"/>
<accession>D6AH56</accession>
<dbReference type="GO" id="GO:0006633">
    <property type="term" value="P:fatty acid biosynthetic process"/>
    <property type="evidence" value="ECO:0007669"/>
    <property type="project" value="TreeGrafter"/>
</dbReference>
<dbReference type="Proteomes" id="UP000003986">
    <property type="component" value="Unassembled WGS sequence"/>
</dbReference>
<gene>
    <name evidence="6" type="ORF">SSGG_00243</name>
</gene>
<dbReference type="InterPro" id="IPR020845">
    <property type="entry name" value="AMP-binding_CS"/>
</dbReference>
<dbReference type="PANTHER" id="PTHR22754:SF32">
    <property type="entry name" value="DISCO-INTERACTING PROTEIN 2"/>
    <property type="match status" value="1"/>
</dbReference>
<dbReference type="PANTHER" id="PTHR22754">
    <property type="entry name" value="DISCO-INTERACTING PROTEIN 2 DIP2 -RELATED"/>
    <property type="match status" value="1"/>
</dbReference>
<organism evidence="6 7">
    <name type="scientific">Streptomyces filamentosus NRRL 15998</name>
    <dbReference type="NCBI Taxonomy" id="457431"/>
    <lineage>
        <taxon>Bacteria</taxon>
        <taxon>Bacillati</taxon>
        <taxon>Actinomycetota</taxon>
        <taxon>Actinomycetes</taxon>
        <taxon>Kitasatosporales</taxon>
        <taxon>Streptomycetaceae</taxon>
        <taxon>Streptomyces</taxon>
    </lineage>
</organism>
<proteinExistence type="inferred from homology"/>
<evidence type="ECO:0000256" key="1">
    <source>
        <dbReference type="ARBA" id="ARBA00006432"/>
    </source>
</evidence>
<dbReference type="InterPro" id="IPR000873">
    <property type="entry name" value="AMP-dep_synth/lig_dom"/>
</dbReference>
<reference evidence="7" key="1">
    <citation type="submission" date="2008-10" db="EMBL/GenBank/DDBJ databases">
        <authorList>
            <person name="Molnar K."/>
        </authorList>
    </citation>
    <scope>NUCLEOTIDE SEQUENCE [LARGE SCALE GENOMIC DNA]</scope>
    <source>
        <strain evidence="7">NRRL 15998</strain>
    </source>
</reference>
<name>D6AH56_STRFL</name>
<evidence type="ECO:0000256" key="3">
    <source>
        <dbReference type="ARBA" id="ARBA00022832"/>
    </source>
</evidence>
<keyword evidence="4" id="KW-0443">Lipid metabolism</keyword>
<dbReference type="GO" id="GO:0070566">
    <property type="term" value="F:adenylyltransferase activity"/>
    <property type="evidence" value="ECO:0007669"/>
    <property type="project" value="TreeGrafter"/>
</dbReference>
<evidence type="ECO:0000256" key="2">
    <source>
        <dbReference type="ARBA" id="ARBA00022598"/>
    </source>
</evidence>
<dbReference type="InterPro" id="IPR042099">
    <property type="entry name" value="ANL_N_sf"/>
</dbReference>
<dbReference type="Pfam" id="PF00501">
    <property type="entry name" value="AMP-binding"/>
    <property type="match status" value="1"/>
</dbReference>
<evidence type="ECO:0000313" key="7">
    <source>
        <dbReference type="Proteomes" id="UP000003986"/>
    </source>
</evidence>
<protein>
    <submittedName>
        <fullName evidence="6">Acyl-CoA ligase</fullName>
    </submittedName>
</protein>
<dbReference type="InterPro" id="IPR040097">
    <property type="entry name" value="FAAL/FAAC"/>
</dbReference>
<evidence type="ECO:0000259" key="5">
    <source>
        <dbReference type="Pfam" id="PF00501"/>
    </source>
</evidence>
<evidence type="ECO:0000256" key="4">
    <source>
        <dbReference type="ARBA" id="ARBA00023098"/>
    </source>
</evidence>
<dbReference type="Gene3D" id="3.40.50.12780">
    <property type="entry name" value="N-terminal domain of ligase-like"/>
    <property type="match status" value="1"/>
</dbReference>
<dbReference type="RefSeq" id="WP_006122822.1">
    <property type="nucleotide sequence ID" value="NZ_DS999644.1"/>
</dbReference>
<dbReference type="FunFam" id="3.40.50.12780:FF:000013">
    <property type="entry name" value="Long-chain-fatty-acid--AMP ligase FadD32"/>
    <property type="match status" value="1"/>
</dbReference>
<comment type="similarity">
    <text evidence="1">Belongs to the ATP-dependent AMP-binding enzyme family.</text>
</comment>
<evidence type="ECO:0000313" key="6">
    <source>
        <dbReference type="EMBL" id="EFE72877.2"/>
    </source>
</evidence>
<sequence length="597" mass="63629">MSESRCAGQGLVGALRTWARTRARETAVVLVRDTGTTDDTASVDYGQLDEWARSIAVTLRQQLAPGGRALLLLPSGPEFTAAYLGCLYAGLAAVPAPLPGGRHFERRRVAAIAADSGAGVVLTVAGETASVHDWLTETTAPATRVVAVDDRAALGDPAQWDDPGVAPDDVALIQYTSGSTGNPKGVVVTHANLLANARNLAEACELTAATPMGGWLPMYHDMGLLGTLTPALYLGTTCVLMSSTAFIKRPHLWLRTIDRFGLVWSSAPDFAYDMCLKRVTDEQIAGLDLSRWRWAGNGAEPIRAATVRAFGERFARYGLRPEALTAGYGLAEATLFVSRSQGLHTARVATAALERHEFRLAVPGEAAREIVSCGPVGHFRARIVEPGGHRVLPPGQVGELVLQGAAVCAGYWQAKEETEQTFGLTLDGEDGHWLRTGDLAALHEGNLHITGRCKEALVIRGRNLYPQDIEHELRLQHPELESVGAAFTVPAAPGTPGLMVVHEVRTPVPADDHPALVSALRGTINREFGLDAQGIALVSRGTVLRTTSGKVRRGAMRDLCLRGELNIVHADKGWHAIAGTAGEDIAPTDHAPHPHPA</sequence>
<reference evidence="7" key="2">
    <citation type="submission" date="2008-12" db="EMBL/GenBank/DDBJ databases">
        <title>Annotation of Streptomyces roseosporus strain NRRL 15998.</title>
        <authorList>
            <consortium name="The Broad Institute Genome Sequencing Platform"/>
            <consortium name="Broad Institute Microbial Sequencing Center"/>
            <person name="Fischbach M."/>
            <person name="Ward D."/>
            <person name="Young S."/>
            <person name="Kodira C.D."/>
            <person name="Zeng Q."/>
            <person name="Koehrsen M."/>
            <person name="Godfrey P."/>
            <person name="Alvarado L."/>
            <person name="Berlin A.M."/>
            <person name="Borenstein D."/>
            <person name="Chen Z."/>
            <person name="Engels R."/>
            <person name="Freedman E."/>
            <person name="Gellesch M."/>
            <person name="Goldberg J."/>
            <person name="Griggs A."/>
            <person name="Gujja S."/>
            <person name="Heiman D.I."/>
            <person name="Hepburn T.A."/>
            <person name="Howarth C."/>
            <person name="Jen D."/>
            <person name="Larson L."/>
            <person name="Lewis B."/>
            <person name="Mehta T."/>
            <person name="Park D."/>
            <person name="Pearson M."/>
            <person name="Roberts A."/>
            <person name="Saif S."/>
            <person name="Shea T.D."/>
            <person name="Shenoy N."/>
            <person name="Sisk P."/>
            <person name="Stolte C."/>
            <person name="Sykes S.N."/>
            <person name="Walk T."/>
            <person name="White J."/>
            <person name="Yandava C."/>
            <person name="Straight P."/>
            <person name="Clardy J."/>
            <person name="Hung D."/>
            <person name="Kolter R."/>
            <person name="Mekalanos J."/>
            <person name="Walker S."/>
            <person name="Walsh C.T."/>
            <person name="Wieland B.L.C."/>
            <person name="Ilzarbe M."/>
            <person name="Galagan J."/>
            <person name="Nusbaum C."/>
            <person name="Birren B."/>
        </authorList>
    </citation>
    <scope>NUCLEOTIDE SEQUENCE [LARGE SCALE GENOMIC DNA]</scope>
    <source>
        <strain evidence="7">NRRL 15998</strain>
    </source>
</reference>
<dbReference type="SMR" id="D6AH56"/>
<dbReference type="GO" id="GO:0016874">
    <property type="term" value="F:ligase activity"/>
    <property type="evidence" value="ECO:0007669"/>
    <property type="project" value="UniProtKB-KW"/>
</dbReference>